<dbReference type="GO" id="GO:0046872">
    <property type="term" value="F:metal ion binding"/>
    <property type="evidence" value="ECO:0007669"/>
    <property type="project" value="InterPro"/>
</dbReference>
<dbReference type="Pfam" id="PF02955">
    <property type="entry name" value="GSH-S_ATP"/>
    <property type="match status" value="1"/>
</dbReference>
<dbReference type="PROSITE" id="PS50975">
    <property type="entry name" value="ATP_GRASP"/>
    <property type="match status" value="1"/>
</dbReference>
<reference evidence="3 4" key="1">
    <citation type="submission" date="2017-11" db="EMBL/GenBank/DDBJ databases">
        <title>Isolation and Characterization of Methanogenic Archaea from Saline Meromictic Lake at Siberia.</title>
        <authorList>
            <person name="Shen Y."/>
            <person name="Huang H.-H."/>
            <person name="Lai M.-C."/>
            <person name="Chen S.-C."/>
        </authorList>
    </citation>
    <scope>NUCLEOTIDE SEQUENCE [LARGE SCALE GENOMIC DNA]</scope>
    <source>
        <strain evidence="3 4">SY-01</strain>
    </source>
</reference>
<dbReference type="InterPro" id="IPR013815">
    <property type="entry name" value="ATP_grasp_subdomain_1"/>
</dbReference>
<dbReference type="AlphaFoldDB" id="A0A4E0PX46"/>
<evidence type="ECO:0000259" key="2">
    <source>
        <dbReference type="PROSITE" id="PS50975"/>
    </source>
</evidence>
<keyword evidence="4" id="KW-1185">Reference proteome</keyword>
<sequence length="314" mass="36502">MKNLLFLTNYENIIPQRITDKESIDINIIRNELEKQNIESDVKTYEALNKEPHIVNDFNFVFYASSQKPKYKEFILDHLINIQSQGIMLIPGIEHFIAHENKSFQTIFLNNRNFNCVNSRVISNYEEGIRYLNEKKLPLVVKTSDGWGSKGVKLIKSRIKFKLFLFQNLKERYHGTKGLGKIVVQEYIQNLEGDWKILIFGNKIAGLYRLNRKNDFRASGSGKFQFKEVPENILNFASEVKEELKVPCCSLDVFETKEGPVLGEFQTLHFGLTTALKCNFHYELKNRIYNKINGPINVDKEIANEIIKIIKNDS</sequence>
<evidence type="ECO:0000313" key="4">
    <source>
        <dbReference type="Proteomes" id="UP000297295"/>
    </source>
</evidence>
<protein>
    <recommendedName>
        <fullName evidence="2">ATP-grasp domain-containing protein</fullName>
    </recommendedName>
</protein>
<dbReference type="GO" id="GO:0005524">
    <property type="term" value="F:ATP binding"/>
    <property type="evidence" value="ECO:0007669"/>
    <property type="project" value="UniProtKB-UniRule"/>
</dbReference>
<name>A0A4E0PX46_9EURY</name>
<gene>
    <name evidence="3" type="ORF">CUN85_03730</name>
</gene>
<organism evidence="3 4">
    <name type="scientific">Methanolobus halotolerans</name>
    <dbReference type="NCBI Taxonomy" id="2052935"/>
    <lineage>
        <taxon>Archaea</taxon>
        <taxon>Methanobacteriati</taxon>
        <taxon>Methanobacteriota</taxon>
        <taxon>Stenosarchaea group</taxon>
        <taxon>Methanomicrobia</taxon>
        <taxon>Methanosarcinales</taxon>
        <taxon>Methanosarcinaceae</taxon>
        <taxon>Methanolobus</taxon>
    </lineage>
</organism>
<accession>A0A4E0PX46</accession>
<proteinExistence type="predicted"/>
<dbReference type="GO" id="GO:0004363">
    <property type="term" value="F:glutathione synthase activity"/>
    <property type="evidence" value="ECO:0007669"/>
    <property type="project" value="InterPro"/>
</dbReference>
<dbReference type="InterPro" id="IPR004218">
    <property type="entry name" value="GSHS_ATP-bd"/>
</dbReference>
<keyword evidence="1" id="KW-0547">Nucleotide-binding</keyword>
<evidence type="ECO:0000313" key="3">
    <source>
        <dbReference type="EMBL" id="TGC10611.1"/>
    </source>
</evidence>
<dbReference type="EMBL" id="PGGK01000003">
    <property type="protein sequence ID" value="TGC10611.1"/>
    <property type="molecule type" value="Genomic_DNA"/>
</dbReference>
<dbReference type="Proteomes" id="UP000297295">
    <property type="component" value="Unassembled WGS sequence"/>
</dbReference>
<comment type="caution">
    <text evidence="3">The sequence shown here is derived from an EMBL/GenBank/DDBJ whole genome shotgun (WGS) entry which is preliminary data.</text>
</comment>
<dbReference type="Gene3D" id="3.30.470.20">
    <property type="entry name" value="ATP-grasp fold, B domain"/>
    <property type="match status" value="1"/>
</dbReference>
<dbReference type="RefSeq" id="WP_135388991.1">
    <property type="nucleotide sequence ID" value="NZ_PGGK01000003.1"/>
</dbReference>
<dbReference type="SUPFAM" id="SSF56059">
    <property type="entry name" value="Glutathione synthetase ATP-binding domain-like"/>
    <property type="match status" value="1"/>
</dbReference>
<feature type="domain" description="ATP-grasp" evidence="2">
    <location>
        <begin position="106"/>
        <end position="293"/>
    </location>
</feature>
<keyword evidence="1" id="KW-0067">ATP-binding</keyword>
<dbReference type="Gene3D" id="3.30.1490.20">
    <property type="entry name" value="ATP-grasp fold, A domain"/>
    <property type="match status" value="1"/>
</dbReference>
<evidence type="ECO:0000256" key="1">
    <source>
        <dbReference type="PROSITE-ProRule" id="PRU00409"/>
    </source>
</evidence>
<dbReference type="InterPro" id="IPR011761">
    <property type="entry name" value="ATP-grasp"/>
</dbReference>